<dbReference type="AlphaFoldDB" id="A0A221MG79"/>
<reference evidence="2 3" key="1">
    <citation type="journal article" date="2003" name="Int. J. Syst. Evol. Microbiol.">
        <title>Virgibacillus carmonensis sp. nov., Virgibacillus necropolis sp. nov. and Virgibacillus picturae sp. nov., three novel species isolated from deteriorated mural paintings, transfer of the species of the genus salibacillus to Virgibacillus, as Virgibacillus marismortui comb. nov. and Virgibacillus salexigens comb. nov., and emended description of the genus Virgibacillus.</title>
        <authorList>
            <person name="Heyrman J."/>
            <person name="Logan N.A."/>
            <person name="Busse H.J."/>
            <person name="Balcaen A."/>
            <person name="Lebbe L."/>
            <person name="Rodriguez-Diaz M."/>
            <person name="Swings J."/>
            <person name="De Vos P."/>
        </authorList>
    </citation>
    <scope>NUCLEOTIDE SEQUENCE [LARGE SCALE GENOMIC DNA]</scope>
    <source>
        <strain evidence="2 3">LMG 19488</strain>
    </source>
</reference>
<dbReference type="OrthoDB" id="9799921at2"/>
<proteinExistence type="predicted"/>
<dbReference type="CDD" id="cd10032">
    <property type="entry name" value="UDG-F6_HDG"/>
    <property type="match status" value="1"/>
</dbReference>
<evidence type="ECO:0000313" key="3">
    <source>
        <dbReference type="Proteomes" id="UP000204391"/>
    </source>
</evidence>
<dbReference type="KEGG" id="vne:CFK40_17390"/>
<dbReference type="InterPro" id="IPR036895">
    <property type="entry name" value="Uracil-DNA_glycosylase-like_sf"/>
</dbReference>
<gene>
    <name evidence="2" type="ORF">CFK40_17390</name>
</gene>
<name>A0A221MG79_9BACI</name>
<sequence>MPTKLIGLNPIISDNPKILIVGSMPSAISLENQQYYGNPRNHFWDILYELFNQKALIDYQDKTKFVKQNHLALWDVIGACYRKGSLDSNITEEEPNDIPGLLKIHPTIRLIACNGTKSFQTLRKNVGKDELNHVDVIKLPSTSPIPGRYTKTFAGKVEEWKQILGYLK</sequence>
<accession>A0A221MG79</accession>
<dbReference type="RefSeq" id="WP_089533662.1">
    <property type="nucleotide sequence ID" value="NZ_CP022437.1"/>
</dbReference>
<dbReference type="SMART" id="SM00986">
    <property type="entry name" value="UDG"/>
    <property type="match status" value="1"/>
</dbReference>
<organism evidence="2 3">
    <name type="scientific">Virgibacillus necropolis</name>
    <dbReference type="NCBI Taxonomy" id="163877"/>
    <lineage>
        <taxon>Bacteria</taxon>
        <taxon>Bacillati</taxon>
        <taxon>Bacillota</taxon>
        <taxon>Bacilli</taxon>
        <taxon>Bacillales</taxon>
        <taxon>Bacillaceae</taxon>
        <taxon>Virgibacillus</taxon>
    </lineage>
</organism>
<keyword evidence="3" id="KW-1185">Reference proteome</keyword>
<dbReference type="Pfam" id="PF03167">
    <property type="entry name" value="UDG"/>
    <property type="match status" value="1"/>
</dbReference>
<dbReference type="InterPro" id="IPR026353">
    <property type="entry name" value="Hypoxan-DNA_Glyclase"/>
</dbReference>
<dbReference type="NCBIfam" id="TIGR04274">
    <property type="entry name" value="hypoxanDNAglyco"/>
    <property type="match status" value="1"/>
</dbReference>
<dbReference type="Gene3D" id="3.40.470.10">
    <property type="entry name" value="Uracil-DNA glycosylase-like domain"/>
    <property type="match status" value="1"/>
</dbReference>
<dbReference type="SMART" id="SM00987">
    <property type="entry name" value="UreE_C"/>
    <property type="match status" value="1"/>
</dbReference>
<evidence type="ECO:0000259" key="1">
    <source>
        <dbReference type="SMART" id="SM00986"/>
    </source>
</evidence>
<dbReference type="InterPro" id="IPR005122">
    <property type="entry name" value="Uracil-DNA_glycosylase-like"/>
</dbReference>
<dbReference type="SUPFAM" id="SSF52141">
    <property type="entry name" value="Uracil-DNA glycosylase-like"/>
    <property type="match status" value="1"/>
</dbReference>
<feature type="domain" description="Uracil-DNA glycosylase-like" evidence="1">
    <location>
        <begin position="9"/>
        <end position="164"/>
    </location>
</feature>
<protein>
    <submittedName>
        <fullName evidence="2">DNA-deoxyinosine glycosylase</fullName>
    </submittedName>
</protein>
<dbReference type="Proteomes" id="UP000204391">
    <property type="component" value="Chromosome"/>
</dbReference>
<evidence type="ECO:0000313" key="2">
    <source>
        <dbReference type="EMBL" id="ASN06666.1"/>
    </source>
</evidence>
<dbReference type="EMBL" id="CP022437">
    <property type="protein sequence ID" value="ASN06666.1"/>
    <property type="molecule type" value="Genomic_DNA"/>
</dbReference>